<proteinExistence type="predicted"/>
<evidence type="ECO:0000313" key="3">
    <source>
        <dbReference type="EMBL" id="GFC80639.1"/>
    </source>
</evidence>
<organism evidence="3">
    <name type="scientific">Tanacetum cinerariifolium</name>
    <name type="common">Dalmatian daisy</name>
    <name type="synonym">Chrysanthemum cinerariifolium</name>
    <dbReference type="NCBI Taxonomy" id="118510"/>
    <lineage>
        <taxon>Eukaryota</taxon>
        <taxon>Viridiplantae</taxon>
        <taxon>Streptophyta</taxon>
        <taxon>Embryophyta</taxon>
        <taxon>Tracheophyta</taxon>
        <taxon>Spermatophyta</taxon>
        <taxon>Magnoliopsida</taxon>
        <taxon>eudicotyledons</taxon>
        <taxon>Gunneridae</taxon>
        <taxon>Pentapetalae</taxon>
        <taxon>asterids</taxon>
        <taxon>campanulids</taxon>
        <taxon>Asterales</taxon>
        <taxon>Asteraceae</taxon>
        <taxon>Asteroideae</taxon>
        <taxon>Anthemideae</taxon>
        <taxon>Anthemidinae</taxon>
        <taxon>Tanacetum</taxon>
    </lineage>
</organism>
<reference evidence="3" key="1">
    <citation type="journal article" date="2019" name="Sci. Rep.">
        <title>Draft genome of Tanacetum cinerariifolium, the natural source of mosquito coil.</title>
        <authorList>
            <person name="Yamashiro T."/>
            <person name="Shiraishi A."/>
            <person name="Satake H."/>
            <person name="Nakayama K."/>
        </authorList>
    </citation>
    <scope>NUCLEOTIDE SEQUENCE</scope>
</reference>
<sequence>GVAEIHTLLDKLAASYQFRGEASEWLLPLHSNIASSEQKKVFQRPPDGIRKVIIATNIAETSNTNPYYVPENYQKYSEQTQQNLKKLNEDVIDYDLLEDLICHVGETYPEGAILVFLP</sequence>
<accession>A0A699QZS7</accession>
<keyword evidence="3" id="KW-0347">Helicase</keyword>
<keyword evidence="3" id="KW-0547">Nucleotide-binding</keyword>
<keyword evidence="3" id="KW-0067">ATP-binding</keyword>
<dbReference type="SUPFAM" id="SSF52540">
    <property type="entry name" value="P-loop containing nucleoside triphosphate hydrolases"/>
    <property type="match status" value="1"/>
</dbReference>
<dbReference type="Gene3D" id="3.40.50.300">
    <property type="entry name" value="P-loop containing nucleotide triphosphate hydrolases"/>
    <property type="match status" value="1"/>
</dbReference>
<dbReference type="GO" id="GO:0003723">
    <property type="term" value="F:RNA binding"/>
    <property type="evidence" value="ECO:0007669"/>
    <property type="project" value="TreeGrafter"/>
</dbReference>
<evidence type="ECO:0000256" key="2">
    <source>
        <dbReference type="ARBA" id="ARBA00047984"/>
    </source>
</evidence>
<evidence type="ECO:0000256" key="1">
    <source>
        <dbReference type="ARBA" id="ARBA00012552"/>
    </source>
</evidence>
<dbReference type="PANTHER" id="PTHR18934:SF246">
    <property type="entry name" value="DEXH-BOX ATP-DEPENDENT RNA HELICASE DEXH4, CHLOROPLASTIC-RELATED"/>
    <property type="match status" value="1"/>
</dbReference>
<name>A0A699QZS7_TANCI</name>
<protein>
    <recommendedName>
        <fullName evidence="1">RNA helicase</fullName>
        <ecNumber evidence="1">3.6.4.13</ecNumber>
    </recommendedName>
</protein>
<dbReference type="AlphaFoldDB" id="A0A699QZS7"/>
<dbReference type="InterPro" id="IPR027417">
    <property type="entry name" value="P-loop_NTPase"/>
</dbReference>
<comment type="caution">
    <text evidence="3">The sequence shown here is derived from an EMBL/GenBank/DDBJ whole genome shotgun (WGS) entry which is preliminary data.</text>
</comment>
<dbReference type="EC" id="3.6.4.13" evidence="1"/>
<dbReference type="PANTHER" id="PTHR18934">
    <property type="entry name" value="ATP-DEPENDENT RNA HELICASE"/>
    <property type="match status" value="1"/>
</dbReference>
<comment type="catalytic activity">
    <reaction evidence="2">
        <text>ATP + H2O = ADP + phosphate + H(+)</text>
        <dbReference type="Rhea" id="RHEA:13065"/>
        <dbReference type="ChEBI" id="CHEBI:15377"/>
        <dbReference type="ChEBI" id="CHEBI:15378"/>
        <dbReference type="ChEBI" id="CHEBI:30616"/>
        <dbReference type="ChEBI" id="CHEBI:43474"/>
        <dbReference type="ChEBI" id="CHEBI:456216"/>
        <dbReference type="EC" id="3.6.4.13"/>
    </reaction>
</comment>
<keyword evidence="3" id="KW-0378">Hydrolase</keyword>
<feature type="non-terminal residue" evidence="3">
    <location>
        <position position="1"/>
    </location>
</feature>
<dbReference type="GO" id="GO:0003724">
    <property type="term" value="F:RNA helicase activity"/>
    <property type="evidence" value="ECO:0007669"/>
    <property type="project" value="UniProtKB-EC"/>
</dbReference>
<dbReference type="EMBL" id="BKCJ011076010">
    <property type="protein sequence ID" value="GFC80639.1"/>
    <property type="molecule type" value="Genomic_DNA"/>
</dbReference>
<gene>
    <name evidence="3" type="ORF">Tci_852609</name>
</gene>
<feature type="non-terminal residue" evidence="3">
    <location>
        <position position="118"/>
    </location>
</feature>